<organism evidence="1 2">
    <name type="scientific">Actinidia rufa</name>
    <dbReference type="NCBI Taxonomy" id="165716"/>
    <lineage>
        <taxon>Eukaryota</taxon>
        <taxon>Viridiplantae</taxon>
        <taxon>Streptophyta</taxon>
        <taxon>Embryophyta</taxon>
        <taxon>Tracheophyta</taxon>
        <taxon>Spermatophyta</taxon>
        <taxon>Magnoliopsida</taxon>
        <taxon>eudicotyledons</taxon>
        <taxon>Gunneridae</taxon>
        <taxon>Pentapetalae</taxon>
        <taxon>asterids</taxon>
        <taxon>Ericales</taxon>
        <taxon>Actinidiaceae</taxon>
        <taxon>Actinidia</taxon>
    </lineage>
</organism>
<dbReference type="EMBL" id="BJWL01000010">
    <property type="protein sequence ID" value="GFY94640.1"/>
    <property type="molecule type" value="Genomic_DNA"/>
</dbReference>
<protein>
    <submittedName>
        <fullName evidence="1">Uncharacterized protein</fullName>
    </submittedName>
</protein>
<gene>
    <name evidence="1" type="ORF">Acr_10g0000250</name>
</gene>
<reference evidence="1 2" key="1">
    <citation type="submission" date="2019-07" db="EMBL/GenBank/DDBJ databases">
        <title>De Novo Assembly of kiwifruit Actinidia rufa.</title>
        <authorList>
            <person name="Sugita-Konishi S."/>
            <person name="Sato K."/>
            <person name="Mori E."/>
            <person name="Abe Y."/>
            <person name="Kisaki G."/>
            <person name="Hamano K."/>
            <person name="Suezawa K."/>
            <person name="Otani M."/>
            <person name="Fukuda T."/>
            <person name="Manabe T."/>
            <person name="Gomi K."/>
            <person name="Tabuchi M."/>
            <person name="Akimitsu K."/>
            <person name="Kataoka I."/>
        </authorList>
    </citation>
    <scope>NUCLEOTIDE SEQUENCE [LARGE SCALE GENOMIC DNA]</scope>
    <source>
        <strain evidence="2">cv. Fuchu</strain>
    </source>
</reference>
<dbReference type="AlphaFoldDB" id="A0A7J0F7G2"/>
<name>A0A7J0F7G2_9ERIC</name>
<accession>A0A7J0F7G2</accession>
<proteinExistence type="predicted"/>
<sequence length="89" mass="9418">MSFAKAYGPHALLITSAIFVNEVGLCLYPREALVVHVSSVGDRDIGHPTAPTIQLISSVLCCTRLLVLLVYTDEGLPTPLLSLATIAGL</sequence>
<evidence type="ECO:0000313" key="1">
    <source>
        <dbReference type="EMBL" id="GFY94640.1"/>
    </source>
</evidence>
<evidence type="ECO:0000313" key="2">
    <source>
        <dbReference type="Proteomes" id="UP000585474"/>
    </source>
</evidence>
<comment type="caution">
    <text evidence="1">The sequence shown here is derived from an EMBL/GenBank/DDBJ whole genome shotgun (WGS) entry which is preliminary data.</text>
</comment>
<dbReference type="Proteomes" id="UP000585474">
    <property type="component" value="Unassembled WGS sequence"/>
</dbReference>
<keyword evidence="2" id="KW-1185">Reference proteome</keyword>